<proteinExistence type="inferred from homology"/>
<keyword evidence="14 18" id="KW-0472">Membrane</keyword>
<dbReference type="AlphaFoldDB" id="A0A8D8VI43"/>
<keyword evidence="11 18" id="KW-1133">Transmembrane helix</keyword>
<dbReference type="GO" id="GO:0005769">
    <property type="term" value="C:early endosome"/>
    <property type="evidence" value="ECO:0007669"/>
    <property type="project" value="UniProtKB-SubCell"/>
</dbReference>
<dbReference type="PANTHER" id="PTHR15664:SF6">
    <property type="entry name" value="TRANSMEMBRANE PROTEIN 230"/>
    <property type="match status" value="1"/>
</dbReference>
<dbReference type="EMBL" id="HBUF01362818">
    <property type="protein sequence ID" value="CAG6721842.1"/>
    <property type="molecule type" value="Transcribed_RNA"/>
</dbReference>
<dbReference type="EMBL" id="HBUF01362816">
    <property type="protein sequence ID" value="CAG6721840.1"/>
    <property type="molecule type" value="Transcribed_RNA"/>
</dbReference>
<evidence type="ECO:0000256" key="15">
    <source>
        <dbReference type="ARBA" id="ARBA00023329"/>
    </source>
</evidence>
<dbReference type="EMBL" id="HBUF01362817">
    <property type="protein sequence ID" value="CAG6721841.1"/>
    <property type="molecule type" value="Transcribed_RNA"/>
</dbReference>
<keyword evidence="13" id="KW-0333">Golgi apparatus</keyword>
<evidence type="ECO:0000256" key="2">
    <source>
        <dbReference type="ARBA" id="ARBA00004172"/>
    </source>
</evidence>
<dbReference type="GO" id="GO:0005776">
    <property type="term" value="C:autophagosome"/>
    <property type="evidence" value="ECO:0007669"/>
    <property type="project" value="UniProtKB-SubCell"/>
</dbReference>
<dbReference type="InterPro" id="IPR044234">
    <property type="entry name" value="TMEM230"/>
</dbReference>
<keyword evidence="12" id="KW-0770">Synapse</keyword>
<comment type="subcellular location">
    <subcellularLocation>
        <location evidence="5">Cytoplasmic vesicle</location>
        <location evidence="5">Autophagosome</location>
    </subcellularLocation>
    <subcellularLocation>
        <location evidence="3">Cytoplasmic vesicle</location>
        <location evidence="3">Secretory vesicle</location>
        <location evidence="3">Synaptic vesicle</location>
    </subcellularLocation>
    <subcellularLocation>
        <location evidence="4">Early endosome</location>
    </subcellularLocation>
    <subcellularLocation>
        <location evidence="6">Golgi apparatus</location>
        <location evidence="6">trans-Golgi network</location>
    </subcellularLocation>
    <subcellularLocation>
        <location evidence="7">Late endosome</location>
    </subcellularLocation>
    <subcellularLocation>
        <location evidence="1">Membrane</location>
        <topology evidence="1">Multi-pass membrane protein</topology>
    </subcellularLocation>
    <subcellularLocation>
        <location evidence="2">Recycling endosome</location>
    </subcellularLocation>
</comment>
<keyword evidence="15" id="KW-0968">Cytoplasmic vesicle</keyword>
<sequence>MKRAKKTYGSCLNSLQSLKYLTKSSAEAGDKEDLIPDGSAGFSIQDTPSEKIPWKAIALATFLAIGGVIQLTAGVFIFTGHIGTEYEDRFYSFLILGMIMFIPGAYYLFIALAAYKNLSGYSFSDIPDFD</sequence>
<protein>
    <recommendedName>
        <fullName evidence="17">Transmembrane protein 230</fullName>
    </recommendedName>
</protein>
<evidence type="ECO:0000256" key="7">
    <source>
        <dbReference type="ARBA" id="ARBA00004603"/>
    </source>
</evidence>
<dbReference type="InterPro" id="IPR008590">
    <property type="entry name" value="TMEM_230/134"/>
</dbReference>
<comment type="function">
    <text evidence="16">Involved in trafficking and recycling of synaptic vesicles.</text>
</comment>
<evidence type="ECO:0000313" key="19">
    <source>
        <dbReference type="EMBL" id="CAG6721841.1"/>
    </source>
</evidence>
<evidence type="ECO:0000256" key="17">
    <source>
        <dbReference type="ARBA" id="ARBA00024088"/>
    </source>
</evidence>
<organism evidence="19">
    <name type="scientific">Cacopsylla melanoneura</name>
    <dbReference type="NCBI Taxonomy" id="428564"/>
    <lineage>
        <taxon>Eukaryota</taxon>
        <taxon>Metazoa</taxon>
        <taxon>Ecdysozoa</taxon>
        <taxon>Arthropoda</taxon>
        <taxon>Hexapoda</taxon>
        <taxon>Insecta</taxon>
        <taxon>Pterygota</taxon>
        <taxon>Neoptera</taxon>
        <taxon>Paraneoptera</taxon>
        <taxon>Hemiptera</taxon>
        <taxon>Sternorrhyncha</taxon>
        <taxon>Psylloidea</taxon>
        <taxon>Psyllidae</taxon>
        <taxon>Psyllinae</taxon>
        <taxon>Cacopsylla</taxon>
    </lineage>
</organism>
<dbReference type="EMBL" id="HBUF01526493">
    <property type="protein sequence ID" value="CAG6750403.1"/>
    <property type="molecule type" value="Transcribed_RNA"/>
</dbReference>
<evidence type="ECO:0000256" key="9">
    <source>
        <dbReference type="ARBA" id="ARBA00022692"/>
    </source>
</evidence>
<dbReference type="GO" id="GO:0055037">
    <property type="term" value="C:recycling endosome"/>
    <property type="evidence" value="ECO:0007669"/>
    <property type="project" value="UniProtKB-SubCell"/>
</dbReference>
<evidence type="ECO:0000256" key="16">
    <source>
        <dbReference type="ARBA" id="ARBA00024003"/>
    </source>
</evidence>
<dbReference type="EMBL" id="HBUF01113904">
    <property type="protein sequence ID" value="CAG6640791.1"/>
    <property type="molecule type" value="Transcribed_RNA"/>
</dbReference>
<evidence type="ECO:0000256" key="11">
    <source>
        <dbReference type="ARBA" id="ARBA00022989"/>
    </source>
</evidence>
<evidence type="ECO:0000256" key="6">
    <source>
        <dbReference type="ARBA" id="ARBA00004601"/>
    </source>
</evidence>
<feature type="transmembrane region" description="Helical" evidence="18">
    <location>
        <begin position="56"/>
        <end position="78"/>
    </location>
</feature>
<dbReference type="EMBL" id="HBUF01526494">
    <property type="protein sequence ID" value="CAG6750404.1"/>
    <property type="molecule type" value="Transcribed_RNA"/>
</dbReference>
<accession>A0A8D8VI43</accession>
<evidence type="ECO:0000256" key="10">
    <source>
        <dbReference type="ARBA" id="ARBA00022753"/>
    </source>
</evidence>
<dbReference type="EMBL" id="HBUF01335397">
    <property type="protein sequence ID" value="CAG6697933.1"/>
    <property type="molecule type" value="Transcribed_RNA"/>
</dbReference>
<evidence type="ECO:0000256" key="1">
    <source>
        <dbReference type="ARBA" id="ARBA00004141"/>
    </source>
</evidence>
<dbReference type="GO" id="GO:0005794">
    <property type="term" value="C:Golgi apparatus"/>
    <property type="evidence" value="ECO:0007669"/>
    <property type="project" value="UniProtKB-SubCell"/>
</dbReference>
<dbReference type="PANTHER" id="PTHR15664">
    <property type="entry name" value="C20ORF30 PROTEIN"/>
    <property type="match status" value="1"/>
</dbReference>
<evidence type="ECO:0000256" key="8">
    <source>
        <dbReference type="ARBA" id="ARBA00007743"/>
    </source>
</evidence>
<name>A0A8D8VI43_9HEMI</name>
<evidence type="ECO:0000256" key="5">
    <source>
        <dbReference type="ARBA" id="ARBA00004419"/>
    </source>
</evidence>
<evidence type="ECO:0000256" key="4">
    <source>
        <dbReference type="ARBA" id="ARBA00004412"/>
    </source>
</evidence>
<reference evidence="19" key="1">
    <citation type="submission" date="2021-05" db="EMBL/GenBank/DDBJ databases">
        <authorList>
            <person name="Alioto T."/>
            <person name="Alioto T."/>
            <person name="Gomez Garrido J."/>
        </authorList>
    </citation>
    <scope>NUCLEOTIDE SEQUENCE</scope>
</reference>
<dbReference type="Pfam" id="PF05915">
    <property type="entry name" value="TMEM_230_134"/>
    <property type="match status" value="1"/>
</dbReference>
<dbReference type="GO" id="GO:0016020">
    <property type="term" value="C:membrane"/>
    <property type="evidence" value="ECO:0007669"/>
    <property type="project" value="UniProtKB-SubCell"/>
</dbReference>
<dbReference type="EMBL" id="HBUF01113903">
    <property type="protein sequence ID" value="CAG6640790.1"/>
    <property type="molecule type" value="Transcribed_RNA"/>
</dbReference>
<dbReference type="EMBL" id="HBUF01335396">
    <property type="protein sequence ID" value="CAG6697931.1"/>
    <property type="molecule type" value="Transcribed_RNA"/>
</dbReference>
<evidence type="ECO:0000256" key="13">
    <source>
        <dbReference type="ARBA" id="ARBA00023034"/>
    </source>
</evidence>
<evidence type="ECO:0000256" key="12">
    <source>
        <dbReference type="ARBA" id="ARBA00023018"/>
    </source>
</evidence>
<keyword evidence="10" id="KW-0967">Endosome</keyword>
<keyword evidence="9 18" id="KW-0812">Transmembrane</keyword>
<comment type="similarity">
    <text evidence="8">Belongs to the TMEM134/TMEM230 family.</text>
</comment>
<dbReference type="GO" id="GO:0008021">
    <property type="term" value="C:synaptic vesicle"/>
    <property type="evidence" value="ECO:0007669"/>
    <property type="project" value="UniProtKB-SubCell"/>
</dbReference>
<dbReference type="GO" id="GO:0005770">
    <property type="term" value="C:late endosome"/>
    <property type="evidence" value="ECO:0007669"/>
    <property type="project" value="UniProtKB-SubCell"/>
</dbReference>
<evidence type="ECO:0000256" key="14">
    <source>
        <dbReference type="ARBA" id="ARBA00023136"/>
    </source>
</evidence>
<evidence type="ECO:0000256" key="18">
    <source>
        <dbReference type="SAM" id="Phobius"/>
    </source>
</evidence>
<dbReference type="EMBL" id="HBUF01526495">
    <property type="protein sequence ID" value="CAG6750405.1"/>
    <property type="molecule type" value="Transcribed_RNA"/>
</dbReference>
<evidence type="ECO:0000256" key="3">
    <source>
        <dbReference type="ARBA" id="ARBA00004234"/>
    </source>
</evidence>
<feature type="transmembrane region" description="Helical" evidence="18">
    <location>
        <begin position="90"/>
        <end position="115"/>
    </location>
</feature>